<keyword evidence="4" id="KW-1185">Reference proteome</keyword>
<dbReference type="InterPro" id="IPR025178">
    <property type="entry name" value="Lnb_N"/>
</dbReference>
<dbReference type="Proteomes" id="UP001195660">
    <property type="component" value="Unassembled WGS sequence"/>
</dbReference>
<dbReference type="RefSeq" id="WP_203571059.1">
    <property type="nucleotide sequence ID" value="NZ_WOFE01000003.1"/>
</dbReference>
<evidence type="ECO:0000256" key="1">
    <source>
        <dbReference type="SAM" id="Phobius"/>
    </source>
</evidence>
<feature type="domain" description="Lnb N-terminal periplasmic" evidence="2">
    <location>
        <begin position="136"/>
        <end position="277"/>
    </location>
</feature>
<organism evidence="3 4">
    <name type="scientific">Deefgea chitinilytica</name>
    <dbReference type="NCBI Taxonomy" id="570276"/>
    <lineage>
        <taxon>Bacteria</taxon>
        <taxon>Pseudomonadati</taxon>
        <taxon>Pseudomonadota</taxon>
        <taxon>Betaproteobacteria</taxon>
        <taxon>Neisseriales</taxon>
        <taxon>Chitinibacteraceae</taxon>
        <taxon>Deefgea</taxon>
    </lineage>
</organism>
<gene>
    <name evidence="3" type="ORF">GM173_09075</name>
</gene>
<dbReference type="EMBL" id="WOFE01000003">
    <property type="protein sequence ID" value="MBM5571731.1"/>
    <property type="molecule type" value="Genomic_DNA"/>
</dbReference>
<accession>A0ABS2CEB6</accession>
<sequence length="349" mass="40103">MFAKIFSFFRFTVIKPSHLLAILSIILVLFGVVAWGSLALYWSNLPWWTLRLVVSLAFAVFGIWALWLSRRSKMRFVFAGVFLLVLAYWWVIPASHQRIWQTEVAVMPHAEIDGDRVVLRNVRNFTYKTLDDFTVHYEDREVFLSHLTGVDFFISYWMQGPVGHTFLSFTFDNAPPLSISIETRPESHEGFHPLASMFKQFELIYVVGDEKDIVGVRTNHRKEDVFLYPVRVSAEGARALFLIYLERINELAAKPEWYNLLSNNCTLNIVRYANRAGRVGDFNIRHLLNGWIDAYLYHAGFLDTDLPFDELRQRSHINAAAQAAEGDPDFSKQIRASLPIAPARAASAP</sequence>
<feature type="transmembrane region" description="Helical" evidence="1">
    <location>
        <begin position="48"/>
        <end position="67"/>
    </location>
</feature>
<feature type="transmembrane region" description="Helical" evidence="1">
    <location>
        <begin position="20"/>
        <end position="42"/>
    </location>
</feature>
<proteinExistence type="predicted"/>
<evidence type="ECO:0000313" key="3">
    <source>
        <dbReference type="EMBL" id="MBM5571731.1"/>
    </source>
</evidence>
<feature type="transmembrane region" description="Helical" evidence="1">
    <location>
        <begin position="74"/>
        <end position="92"/>
    </location>
</feature>
<comment type="caution">
    <text evidence="3">The sequence shown here is derived from an EMBL/GenBank/DDBJ whole genome shotgun (WGS) entry which is preliminary data.</text>
</comment>
<reference evidence="3 4" key="1">
    <citation type="submission" date="2019-11" db="EMBL/GenBank/DDBJ databases">
        <title>Novel Deefgea species.</title>
        <authorList>
            <person name="Han J.-H."/>
        </authorList>
    </citation>
    <scope>NUCLEOTIDE SEQUENCE [LARGE SCALE GENOMIC DNA]</scope>
    <source>
        <strain evidence="3 4">LMG 24817</strain>
    </source>
</reference>
<dbReference type="Pfam" id="PF13387">
    <property type="entry name" value="Lnb_N"/>
    <property type="match status" value="1"/>
</dbReference>
<name>A0ABS2CEB6_9NEIS</name>
<keyword evidence="1" id="KW-1133">Transmembrane helix</keyword>
<evidence type="ECO:0000259" key="2">
    <source>
        <dbReference type="Pfam" id="PF13387"/>
    </source>
</evidence>
<keyword evidence="1" id="KW-0472">Membrane</keyword>
<evidence type="ECO:0000313" key="4">
    <source>
        <dbReference type="Proteomes" id="UP001195660"/>
    </source>
</evidence>
<keyword evidence="1" id="KW-0812">Transmembrane</keyword>
<protein>
    <submittedName>
        <fullName evidence="3">DUF4105 domain-containing protein</fullName>
    </submittedName>
</protein>